<dbReference type="EMBL" id="JAGZCZ010000013">
    <property type="protein sequence ID" value="MBS5520484.1"/>
    <property type="molecule type" value="Genomic_DNA"/>
</dbReference>
<proteinExistence type="predicted"/>
<gene>
    <name evidence="2" type="ORF">KHX13_09295</name>
</gene>
<accession>A0A943EM64</accession>
<dbReference type="GO" id="GO:0016810">
    <property type="term" value="F:hydrolase activity, acting on carbon-nitrogen (but not peptide) bonds"/>
    <property type="evidence" value="ECO:0007669"/>
    <property type="project" value="InterPro"/>
</dbReference>
<dbReference type="InterPro" id="IPR032466">
    <property type="entry name" value="Metal_Hydrolase"/>
</dbReference>
<protein>
    <submittedName>
        <fullName evidence="2">Amidohydrolase family protein</fullName>
    </submittedName>
</protein>
<dbReference type="SUPFAM" id="SSF51338">
    <property type="entry name" value="Composite domain of metallo-dependent hydrolases"/>
    <property type="match status" value="1"/>
</dbReference>
<evidence type="ECO:0000259" key="1">
    <source>
        <dbReference type="Pfam" id="PF01979"/>
    </source>
</evidence>
<organism evidence="2 3">
    <name type="scientific">Acidaminococcus intestini</name>
    <dbReference type="NCBI Taxonomy" id="187327"/>
    <lineage>
        <taxon>Bacteria</taxon>
        <taxon>Bacillati</taxon>
        <taxon>Bacillota</taxon>
        <taxon>Negativicutes</taxon>
        <taxon>Acidaminococcales</taxon>
        <taxon>Acidaminococcaceae</taxon>
        <taxon>Acidaminococcus</taxon>
    </lineage>
</organism>
<dbReference type="GO" id="GO:0019213">
    <property type="term" value="F:deacetylase activity"/>
    <property type="evidence" value="ECO:0007669"/>
    <property type="project" value="InterPro"/>
</dbReference>
<dbReference type="InterPro" id="IPR020043">
    <property type="entry name" value="Deacetylase_Atu3266-like"/>
</dbReference>
<dbReference type="Gene3D" id="2.30.40.10">
    <property type="entry name" value="Urease, subunit C, domain 1"/>
    <property type="match status" value="1"/>
</dbReference>
<name>A0A943EM64_9FIRM</name>
<dbReference type="PANTHER" id="PTHR42717">
    <property type="entry name" value="DIHYDROOROTASE-RELATED"/>
    <property type="match status" value="1"/>
</dbReference>
<dbReference type="PANTHER" id="PTHR42717:SF1">
    <property type="entry name" value="IMIDAZOLONEPROPIONASE AND RELATED AMIDOHYDROLASES"/>
    <property type="match status" value="1"/>
</dbReference>
<feature type="domain" description="Amidohydrolase-related" evidence="1">
    <location>
        <begin position="54"/>
        <end position="339"/>
    </location>
</feature>
<reference evidence="2" key="1">
    <citation type="submission" date="2021-02" db="EMBL/GenBank/DDBJ databases">
        <title>Infant gut strain persistence is associated with maternal origin, phylogeny, and functional potential including surface adhesion and iron acquisition.</title>
        <authorList>
            <person name="Lou Y.C."/>
        </authorList>
    </citation>
    <scope>NUCLEOTIDE SEQUENCE</scope>
    <source>
        <strain evidence="2">L3_106_000M1_dasL3_106_000M1_concoct_15</strain>
    </source>
</reference>
<sequence>MDDDVLLIKNGIILDPSRDIREKMDVAVKDGKISGIGNYSNEQTKFMVNAAGCYVTPGLIDHHAHVYPLMRTGIPAEAICFSSGVTTVVDAGSTGHATYENYRAYIQSQTMIDIRPYLNICATGLATLPYLEDLNPDRFDEVKIAEIFSRFPGELEGLKIRISRNIVGKYGITPLKKTIEIADKIGVPVMVHCTNPPCPLEDVISCLRPGDILTHMYQNIGSTLIDPEGKIKQSVYEARETGVIFEAADARAHFSFEVSEPAIKQGFLPDIIATDLTQFSMNQRPTSFSMAMQLSKYIDLGIDLYEVIRRCTEIPARVMHQLGTIGSLQPGTQADIAVFRPIEVENEFGDRPYYMKECSTREGYLRIKPEMTIKCGKIVYRDIQF</sequence>
<dbReference type="Proteomes" id="UP000754226">
    <property type="component" value="Unassembled WGS sequence"/>
</dbReference>
<evidence type="ECO:0000313" key="2">
    <source>
        <dbReference type="EMBL" id="MBS5520484.1"/>
    </source>
</evidence>
<dbReference type="Pfam" id="PF01979">
    <property type="entry name" value="Amidohydro_1"/>
    <property type="match status" value="1"/>
</dbReference>
<evidence type="ECO:0000313" key="3">
    <source>
        <dbReference type="Proteomes" id="UP000754226"/>
    </source>
</evidence>
<dbReference type="InterPro" id="IPR011059">
    <property type="entry name" value="Metal-dep_hydrolase_composite"/>
</dbReference>
<dbReference type="Gene3D" id="3.20.20.140">
    <property type="entry name" value="Metal-dependent hydrolases"/>
    <property type="match status" value="1"/>
</dbReference>
<dbReference type="InterPro" id="IPR006680">
    <property type="entry name" value="Amidohydro-rel"/>
</dbReference>
<comment type="caution">
    <text evidence="2">The sequence shown here is derived from an EMBL/GenBank/DDBJ whole genome shotgun (WGS) entry which is preliminary data.</text>
</comment>
<dbReference type="AlphaFoldDB" id="A0A943EM64"/>
<dbReference type="SUPFAM" id="SSF51556">
    <property type="entry name" value="Metallo-dependent hydrolases"/>
    <property type="match status" value="1"/>
</dbReference>